<protein>
    <recommendedName>
        <fullName evidence="4">Lipoprotein</fullName>
    </recommendedName>
</protein>
<gene>
    <name evidence="2" type="ORF">Ani05nite_51500</name>
</gene>
<organism evidence="2 3">
    <name type="scientific">Actinoplanes nipponensis</name>
    <dbReference type="NCBI Taxonomy" id="135950"/>
    <lineage>
        <taxon>Bacteria</taxon>
        <taxon>Bacillati</taxon>
        <taxon>Actinomycetota</taxon>
        <taxon>Actinomycetes</taxon>
        <taxon>Micromonosporales</taxon>
        <taxon>Micromonosporaceae</taxon>
        <taxon>Actinoplanes</taxon>
    </lineage>
</organism>
<accession>A0A919JLZ9</accession>
<evidence type="ECO:0000313" key="2">
    <source>
        <dbReference type="EMBL" id="GIE51616.1"/>
    </source>
</evidence>
<evidence type="ECO:0000313" key="3">
    <source>
        <dbReference type="Proteomes" id="UP000647172"/>
    </source>
</evidence>
<evidence type="ECO:0008006" key="4">
    <source>
        <dbReference type="Google" id="ProtNLM"/>
    </source>
</evidence>
<keyword evidence="3" id="KW-1185">Reference proteome</keyword>
<keyword evidence="1" id="KW-0732">Signal</keyword>
<dbReference type="PROSITE" id="PS51257">
    <property type="entry name" value="PROKAR_LIPOPROTEIN"/>
    <property type="match status" value="1"/>
</dbReference>
<proteinExistence type="predicted"/>
<dbReference type="RefSeq" id="WP_203772326.1">
    <property type="nucleotide sequence ID" value="NZ_BAAAYJ010000099.1"/>
</dbReference>
<name>A0A919JLZ9_9ACTN</name>
<reference evidence="2" key="1">
    <citation type="submission" date="2021-01" db="EMBL/GenBank/DDBJ databases">
        <title>Whole genome shotgun sequence of Actinoplanes nipponensis NBRC 14063.</title>
        <authorList>
            <person name="Komaki H."/>
            <person name="Tamura T."/>
        </authorList>
    </citation>
    <scope>NUCLEOTIDE SEQUENCE</scope>
    <source>
        <strain evidence="2">NBRC 14063</strain>
    </source>
</reference>
<dbReference type="AlphaFoldDB" id="A0A919JLZ9"/>
<evidence type="ECO:0000256" key="1">
    <source>
        <dbReference type="SAM" id="SignalP"/>
    </source>
</evidence>
<dbReference type="EMBL" id="BOMQ01000061">
    <property type="protein sequence ID" value="GIE51616.1"/>
    <property type="molecule type" value="Genomic_DNA"/>
</dbReference>
<feature type="chain" id="PRO_5038515172" description="Lipoprotein" evidence="1">
    <location>
        <begin position="29"/>
        <end position="210"/>
    </location>
</feature>
<feature type="signal peptide" evidence="1">
    <location>
        <begin position="1"/>
        <end position="28"/>
    </location>
</feature>
<dbReference type="Proteomes" id="UP000647172">
    <property type="component" value="Unassembled WGS sequence"/>
</dbReference>
<sequence>MRIRSATAVTGALSAVLMLAGGCATSSATVSARGPAAPASPASATPARVITLAPPKAKTVAPVLRNTGTAWPAILASLSAYGQWSLANPNPATIAAVAVPGCSTANQLGEQMSGLLGSQATVTPSPVVFGAFTSPSPVAAGVSEMVLYVSASRPAEPVMSRHGQQINTFPALPPTDLEITLNRGTDQRWRFCSIESIGDGASEDPTVALL</sequence>
<comment type="caution">
    <text evidence="2">The sequence shown here is derived from an EMBL/GenBank/DDBJ whole genome shotgun (WGS) entry which is preliminary data.</text>
</comment>